<dbReference type="RefSeq" id="WP_120117828.1">
    <property type="nucleotide sequence ID" value="NZ_QYTW02000024.1"/>
</dbReference>
<proteinExistence type="predicted"/>
<evidence type="ECO:0000313" key="2">
    <source>
        <dbReference type="EMBL" id="RST58080.1"/>
    </source>
</evidence>
<accession>A0A429X402</accession>
<dbReference type="Pfam" id="PF03417">
    <property type="entry name" value="AAT"/>
    <property type="match status" value="1"/>
</dbReference>
<dbReference type="OrthoDB" id="8617387at2"/>
<dbReference type="InterPro" id="IPR047801">
    <property type="entry name" value="Peptidase_C45"/>
</dbReference>
<evidence type="ECO:0000313" key="3">
    <source>
        <dbReference type="Proteomes" id="UP000287296"/>
    </source>
</evidence>
<dbReference type="InterPro" id="IPR047794">
    <property type="entry name" value="C45_proenzyme-like"/>
</dbReference>
<comment type="caution">
    <text evidence="2">The sequence shown here is derived from an EMBL/GenBank/DDBJ whole genome shotgun (WGS) entry which is preliminary data.</text>
</comment>
<feature type="domain" description="Peptidase C45 hydrolase" evidence="1">
    <location>
        <begin position="128"/>
        <end position="323"/>
    </location>
</feature>
<evidence type="ECO:0000259" key="1">
    <source>
        <dbReference type="Pfam" id="PF03417"/>
    </source>
</evidence>
<dbReference type="EMBL" id="QYTW02000024">
    <property type="protein sequence ID" value="RST58080.1"/>
    <property type="molecule type" value="Genomic_DNA"/>
</dbReference>
<organism evidence="2 3">
    <name type="scientific">Siminovitchia terrae</name>
    <name type="common">Bacillus terrae</name>
    <dbReference type="NCBI Taxonomy" id="1914933"/>
    <lineage>
        <taxon>Bacteria</taxon>
        <taxon>Bacillati</taxon>
        <taxon>Bacillota</taxon>
        <taxon>Bacilli</taxon>
        <taxon>Bacillales</taxon>
        <taxon>Bacillaceae</taxon>
        <taxon>Siminovitchia</taxon>
    </lineage>
</organism>
<dbReference type="InterPro" id="IPR005079">
    <property type="entry name" value="Peptidase_C45_hydrolase"/>
</dbReference>
<gene>
    <name evidence="2" type="ORF">D5F11_019210</name>
</gene>
<dbReference type="PANTHER" id="PTHR34180:SF1">
    <property type="entry name" value="BETA-ALANYL-DOPAMINE_CARCININE HYDROLASE"/>
    <property type="match status" value="1"/>
</dbReference>
<name>A0A429X402_SIMTE</name>
<dbReference type="NCBIfam" id="NF040521">
    <property type="entry name" value="C45_proenzyme"/>
    <property type="match status" value="1"/>
</dbReference>
<sequence length="373" mass="42127">MNNKEAVINKRSNQRFPFYRFKGTHHEIGLQHGEACRGLIERHLNLAVERLQRQHDIALPEILEETLKYRKYVKEHSPFLDDEIVGIAKGANISIEEAYLLQVRAEINRCFKTENECTTFAVAPESTKEGTIIIGQNADLPEFYSSISIIKEVEPEDGKATLMLTPAGQVSYIGINNAGMGVFANFLECEGWREGYPRYMFSRFALTHDSIEEAVKGLRSLTRASSRNLIMSDKNGVIANMETTVTDDALLKPKDGILAHANHYLSNELANEERSKGYLLNNSKIRQQRMEQLLLEKKGEITVEILKEIMRDRENYPNCLCQAPGDESMQAPGDSGGDIVTFASVIAEPEAGRMWVAMGPPNEHEYHPYSFTR</sequence>
<dbReference type="AlphaFoldDB" id="A0A429X402"/>
<protein>
    <recommendedName>
        <fullName evidence="1">Peptidase C45 hydrolase domain-containing protein</fullName>
    </recommendedName>
</protein>
<dbReference type="PANTHER" id="PTHR34180">
    <property type="entry name" value="PEPTIDASE C45"/>
    <property type="match status" value="1"/>
</dbReference>
<dbReference type="Proteomes" id="UP000287296">
    <property type="component" value="Unassembled WGS sequence"/>
</dbReference>
<reference evidence="2 3" key="1">
    <citation type="submission" date="2018-12" db="EMBL/GenBank/DDBJ databases">
        <authorList>
            <person name="Sun L."/>
            <person name="Chen Z."/>
        </authorList>
    </citation>
    <scope>NUCLEOTIDE SEQUENCE [LARGE SCALE GENOMIC DNA]</scope>
    <source>
        <strain evidence="2 3">LMG 29736</strain>
    </source>
</reference>
<dbReference type="Gene3D" id="3.60.60.10">
    <property type="entry name" value="Penicillin V Acylase, Chain A"/>
    <property type="match status" value="1"/>
</dbReference>
<dbReference type="Gene3D" id="1.10.10.2120">
    <property type="match status" value="1"/>
</dbReference>